<feature type="domain" description="RNA polymerase sigma-70 region 2" evidence="5">
    <location>
        <begin position="27"/>
        <end position="92"/>
    </location>
</feature>
<dbReference type="EMBL" id="JAFIDN010000001">
    <property type="protein sequence ID" value="MBP3191385.1"/>
    <property type="molecule type" value="Genomic_DNA"/>
</dbReference>
<evidence type="ECO:0000256" key="2">
    <source>
        <dbReference type="ARBA" id="ARBA00023015"/>
    </source>
</evidence>
<dbReference type="NCBIfam" id="TIGR02937">
    <property type="entry name" value="sigma70-ECF"/>
    <property type="match status" value="1"/>
</dbReference>
<proteinExistence type="inferred from homology"/>
<dbReference type="GO" id="GO:0006352">
    <property type="term" value="P:DNA-templated transcription initiation"/>
    <property type="evidence" value="ECO:0007669"/>
    <property type="project" value="InterPro"/>
</dbReference>
<dbReference type="InterPro" id="IPR014284">
    <property type="entry name" value="RNA_pol_sigma-70_dom"/>
</dbReference>
<dbReference type="Pfam" id="PF04542">
    <property type="entry name" value="Sigma70_r2"/>
    <property type="match status" value="1"/>
</dbReference>
<name>A0A8J7RIS7_9BACT</name>
<evidence type="ECO:0000259" key="5">
    <source>
        <dbReference type="Pfam" id="PF04542"/>
    </source>
</evidence>
<evidence type="ECO:0000256" key="1">
    <source>
        <dbReference type="ARBA" id="ARBA00010641"/>
    </source>
</evidence>
<dbReference type="InterPro" id="IPR007627">
    <property type="entry name" value="RNA_pol_sigma70_r2"/>
</dbReference>
<dbReference type="PANTHER" id="PTHR43133:SF51">
    <property type="entry name" value="RNA POLYMERASE SIGMA FACTOR"/>
    <property type="match status" value="1"/>
</dbReference>
<evidence type="ECO:0000313" key="8">
    <source>
        <dbReference type="Proteomes" id="UP000673975"/>
    </source>
</evidence>
<dbReference type="PANTHER" id="PTHR43133">
    <property type="entry name" value="RNA POLYMERASE ECF-TYPE SIGMA FACTO"/>
    <property type="match status" value="1"/>
</dbReference>
<evidence type="ECO:0000259" key="6">
    <source>
        <dbReference type="Pfam" id="PF08281"/>
    </source>
</evidence>
<dbReference type="InterPro" id="IPR039425">
    <property type="entry name" value="RNA_pol_sigma-70-like"/>
</dbReference>
<feature type="domain" description="RNA polymerase sigma factor 70 region 4 type 2" evidence="6">
    <location>
        <begin position="136"/>
        <end position="179"/>
    </location>
</feature>
<dbReference type="Gene3D" id="1.10.10.10">
    <property type="entry name" value="Winged helix-like DNA-binding domain superfamily/Winged helix DNA-binding domain"/>
    <property type="match status" value="1"/>
</dbReference>
<dbReference type="InterPro" id="IPR013325">
    <property type="entry name" value="RNA_pol_sigma_r2"/>
</dbReference>
<keyword evidence="8" id="KW-1185">Reference proteome</keyword>
<evidence type="ECO:0000256" key="3">
    <source>
        <dbReference type="ARBA" id="ARBA00023082"/>
    </source>
</evidence>
<protein>
    <submittedName>
        <fullName evidence="7">RNA polymerase sigma factor</fullName>
    </submittedName>
</protein>
<dbReference type="RefSeq" id="WP_210509834.1">
    <property type="nucleotide sequence ID" value="NZ_JAFIDN010000001.1"/>
</dbReference>
<dbReference type="Proteomes" id="UP000673975">
    <property type="component" value="Unassembled WGS sequence"/>
</dbReference>
<accession>A0A8J7RIS7</accession>
<keyword evidence="3" id="KW-0731">Sigma factor</keyword>
<comment type="caution">
    <text evidence="7">The sequence shown here is derived from an EMBL/GenBank/DDBJ whole genome shotgun (WGS) entry which is preliminary data.</text>
</comment>
<dbReference type="InterPro" id="IPR036388">
    <property type="entry name" value="WH-like_DNA-bd_sf"/>
</dbReference>
<keyword evidence="2" id="KW-0805">Transcription regulation</keyword>
<dbReference type="GO" id="GO:0003677">
    <property type="term" value="F:DNA binding"/>
    <property type="evidence" value="ECO:0007669"/>
    <property type="project" value="InterPro"/>
</dbReference>
<dbReference type="SUPFAM" id="SSF88946">
    <property type="entry name" value="Sigma2 domain of RNA polymerase sigma factors"/>
    <property type="match status" value="1"/>
</dbReference>
<dbReference type="InterPro" id="IPR013324">
    <property type="entry name" value="RNA_pol_sigma_r3/r4-like"/>
</dbReference>
<evidence type="ECO:0000256" key="4">
    <source>
        <dbReference type="ARBA" id="ARBA00023163"/>
    </source>
</evidence>
<dbReference type="AlphaFoldDB" id="A0A8J7RIS7"/>
<dbReference type="Gene3D" id="1.10.1740.10">
    <property type="match status" value="1"/>
</dbReference>
<organism evidence="7 8">
    <name type="scientific">Natronogracilivirga saccharolytica</name>
    <dbReference type="NCBI Taxonomy" id="2812953"/>
    <lineage>
        <taxon>Bacteria</taxon>
        <taxon>Pseudomonadati</taxon>
        <taxon>Balneolota</taxon>
        <taxon>Balneolia</taxon>
        <taxon>Balneolales</taxon>
        <taxon>Cyclonatronaceae</taxon>
        <taxon>Natronogracilivirga</taxon>
    </lineage>
</organism>
<dbReference type="InterPro" id="IPR013249">
    <property type="entry name" value="RNA_pol_sigma70_r4_t2"/>
</dbReference>
<comment type="similarity">
    <text evidence="1">Belongs to the sigma-70 factor family. ECF subfamily.</text>
</comment>
<dbReference type="SUPFAM" id="SSF88659">
    <property type="entry name" value="Sigma3 and sigma4 domains of RNA polymerase sigma factors"/>
    <property type="match status" value="1"/>
</dbReference>
<reference evidence="7" key="1">
    <citation type="submission" date="2021-02" db="EMBL/GenBank/DDBJ databases">
        <title>Natronogracilivirga saccharolytica gen. nov. sp. nov. a new anaerobic, haloalkiliphilic carbohydrate-fermenting bacterium from soda lake and proposing of Cyclonatronumiaceae fam. nov. in the phylum Balneolaeota.</title>
        <authorList>
            <person name="Zhilina T.N."/>
            <person name="Sorokin D.Y."/>
            <person name="Zavarzina D.G."/>
            <person name="Toshchakov S.V."/>
            <person name="Kublanov I.V."/>
        </authorList>
    </citation>
    <scope>NUCLEOTIDE SEQUENCE</scope>
    <source>
        <strain evidence="7">Z-1702</strain>
    </source>
</reference>
<dbReference type="GO" id="GO:0016987">
    <property type="term" value="F:sigma factor activity"/>
    <property type="evidence" value="ECO:0007669"/>
    <property type="project" value="UniProtKB-KW"/>
</dbReference>
<sequence length="187" mass="22041">MKSNDLPDPEIINRILDGEKELYRVIIQRYTTLVLHVVRRYETDTQQSEEMAHDVFLKVYERLGQFRGNAAFSSWIYRLAHNHCLDQTRRNKYRQTIYTEMPDHNTKDMEDLSASADKAILAEDTSAILEWAMGKISDKYIVPLLMKYRDGFSYDEISRDLKVPVGALKVRVHRARKELKNYLEQVI</sequence>
<dbReference type="Pfam" id="PF08281">
    <property type="entry name" value="Sigma70_r4_2"/>
    <property type="match status" value="1"/>
</dbReference>
<keyword evidence="4" id="KW-0804">Transcription</keyword>
<evidence type="ECO:0000313" key="7">
    <source>
        <dbReference type="EMBL" id="MBP3191385.1"/>
    </source>
</evidence>
<gene>
    <name evidence="7" type="ORF">NATSA_01795</name>
</gene>